<protein>
    <submittedName>
        <fullName evidence="1">Nitrate reductase maturation protein NarM</fullName>
    </submittedName>
</protein>
<evidence type="ECO:0000313" key="2">
    <source>
        <dbReference type="Proteomes" id="UP000502533"/>
    </source>
</evidence>
<dbReference type="Pfam" id="PF09655">
    <property type="entry name" value="Nitr_red_assoc"/>
    <property type="match status" value="1"/>
</dbReference>
<gene>
    <name evidence="1" type="primary">narM</name>
    <name evidence="1" type="ORF">GWK63_16415</name>
</gene>
<name>A0A181C615_9PROT</name>
<dbReference type="Proteomes" id="UP000502533">
    <property type="component" value="Chromosome"/>
</dbReference>
<keyword evidence="2" id="KW-1185">Reference proteome</keyword>
<dbReference type="NCBIfam" id="TIGR02664">
    <property type="entry name" value="nitr_red_assoc"/>
    <property type="match status" value="1"/>
</dbReference>
<organism evidence="1 2">
    <name type="scientific">Komagataeibacter rhaeticus</name>
    <dbReference type="NCBI Taxonomy" id="215221"/>
    <lineage>
        <taxon>Bacteria</taxon>
        <taxon>Pseudomonadati</taxon>
        <taxon>Pseudomonadota</taxon>
        <taxon>Alphaproteobacteria</taxon>
        <taxon>Acetobacterales</taxon>
        <taxon>Acetobacteraceae</taxon>
        <taxon>Komagataeibacter</taxon>
    </lineage>
</organism>
<sequence length="152" mass="17501">MLFNFEMDFTLSLRCVPMIVRMKLDLCGVKLSLRQWSRFTQHDRQALVDRPATMPPERAAYRSFLLHLIRTRAGEEPKLLPPARMEVWQLAVGVPDAITLKAQSSGLRAPTPEQWGHLSALQRFALLKLTRPGHENQNFEPALREFLGEMHN</sequence>
<dbReference type="EMBL" id="CP050139">
    <property type="protein sequence ID" value="QIP36792.1"/>
    <property type="molecule type" value="Genomic_DNA"/>
</dbReference>
<reference evidence="1 2" key="1">
    <citation type="submission" date="2020-03" db="EMBL/GenBank/DDBJ databases">
        <title>Isolation of cellulose-producing strains, genome characterization and application of the synthesized cellulose films as an economical and sustainable material for piezoelectric sensor construction.</title>
        <authorList>
            <person name="Mangayil R.K."/>
        </authorList>
    </citation>
    <scope>NUCLEOTIDE SEQUENCE [LARGE SCALE GENOMIC DNA]</scope>
    <source>
        <strain evidence="1 2">ENS 9a1a</strain>
    </source>
</reference>
<evidence type="ECO:0000313" key="1">
    <source>
        <dbReference type="EMBL" id="QIP36792.1"/>
    </source>
</evidence>
<dbReference type="AlphaFoldDB" id="A0A181C615"/>
<dbReference type="GeneID" id="85023739"/>
<dbReference type="InterPro" id="IPR013481">
    <property type="entry name" value="NarM"/>
</dbReference>
<dbReference type="KEGG" id="kre:GWK63_16415"/>
<accession>A0A181C615</accession>
<dbReference type="RefSeq" id="WP_034932173.1">
    <property type="nucleotide sequence ID" value="NZ_CP050139.1"/>
</dbReference>
<proteinExistence type="predicted"/>